<dbReference type="Proteomes" id="UP000612361">
    <property type="component" value="Unassembled WGS sequence"/>
</dbReference>
<proteinExistence type="inferred from homology"/>
<organism evidence="4 5">
    <name type="scientific">Undibacterium rugosum</name>
    <dbReference type="NCBI Taxonomy" id="2762291"/>
    <lineage>
        <taxon>Bacteria</taxon>
        <taxon>Pseudomonadati</taxon>
        <taxon>Pseudomonadota</taxon>
        <taxon>Betaproteobacteria</taxon>
        <taxon>Burkholderiales</taxon>
        <taxon>Oxalobacteraceae</taxon>
        <taxon>Undibacterium</taxon>
    </lineage>
</organism>
<dbReference type="NCBIfam" id="TIGR01098">
    <property type="entry name" value="3A0109s03R"/>
    <property type="match status" value="1"/>
</dbReference>
<evidence type="ECO:0000256" key="2">
    <source>
        <dbReference type="ARBA" id="ARBA00022729"/>
    </source>
</evidence>
<gene>
    <name evidence="4" type="primary">phnD</name>
    <name evidence="4" type="ORF">H8K47_01610</name>
</gene>
<sequence>MSIKKFGLALMLSQTLLSVAVAAEKLTVGLIAPTNPEDTRKRWQPLLDDLAKSTGMEVQALVSANYRDILDGFKNNTVQVAWLSSKVALEAVEGGKASVFAQMIKSDGSRGYTSVLIVPAASPLLNFDQITAKPGTYRFADGDPNSTSGYLVPAYYLFSKNKVEPAKVFKQVIVGNHQANLASILRGEVDVATFNSEEMDRLKKEAPDQLNKIRAIWTSPLVPNDPILYRKDMSAGTKNRIEDFFINYGKGKNPAQRETLKNILNLSGFQRSNDAQLKPIADLALFSILRTNMNDTTLTNEQKQKKFDEVSARFGKLSFILESARLN</sequence>
<reference evidence="4" key="1">
    <citation type="submission" date="2020-08" db="EMBL/GenBank/DDBJ databases">
        <title>Novel species isolated from subtropical streams in China.</title>
        <authorList>
            <person name="Lu H."/>
        </authorList>
    </citation>
    <scope>NUCLEOTIDE SEQUENCE</scope>
    <source>
        <strain evidence="4">CY7W</strain>
    </source>
</reference>
<evidence type="ECO:0000313" key="5">
    <source>
        <dbReference type="Proteomes" id="UP000612361"/>
    </source>
</evidence>
<feature type="chain" id="PRO_5037370222" evidence="3">
    <location>
        <begin position="23"/>
        <end position="327"/>
    </location>
</feature>
<accession>A0A923I0A6</accession>
<comment type="similarity">
    <text evidence="1">Belongs to the phosphate/phosphite/phosphonate binding protein family.</text>
</comment>
<dbReference type="EMBL" id="JACOGG010000002">
    <property type="protein sequence ID" value="MBC3934045.1"/>
    <property type="molecule type" value="Genomic_DNA"/>
</dbReference>
<dbReference type="PANTHER" id="PTHR35841:SF1">
    <property type="entry name" value="PHOSPHONATES-BINDING PERIPLASMIC PROTEIN"/>
    <property type="match status" value="1"/>
</dbReference>
<dbReference type="RefSeq" id="WP_186879691.1">
    <property type="nucleotide sequence ID" value="NZ_JACOGG010000002.1"/>
</dbReference>
<dbReference type="Pfam" id="PF12974">
    <property type="entry name" value="Phosphonate-bd"/>
    <property type="match status" value="1"/>
</dbReference>
<name>A0A923I0A6_9BURK</name>
<evidence type="ECO:0000313" key="4">
    <source>
        <dbReference type="EMBL" id="MBC3934045.1"/>
    </source>
</evidence>
<comment type="caution">
    <text evidence="4">The sequence shown here is derived from an EMBL/GenBank/DDBJ whole genome shotgun (WGS) entry which is preliminary data.</text>
</comment>
<dbReference type="PANTHER" id="PTHR35841">
    <property type="entry name" value="PHOSPHONATES-BINDING PERIPLASMIC PROTEIN"/>
    <property type="match status" value="1"/>
</dbReference>
<dbReference type="InterPro" id="IPR005770">
    <property type="entry name" value="PhnD"/>
</dbReference>
<keyword evidence="2 3" id="KW-0732">Signal</keyword>
<dbReference type="AlphaFoldDB" id="A0A923I0A6"/>
<dbReference type="Gene3D" id="3.40.190.10">
    <property type="entry name" value="Periplasmic binding protein-like II"/>
    <property type="match status" value="2"/>
</dbReference>
<evidence type="ECO:0000256" key="1">
    <source>
        <dbReference type="ARBA" id="ARBA00007162"/>
    </source>
</evidence>
<evidence type="ECO:0000256" key="3">
    <source>
        <dbReference type="SAM" id="SignalP"/>
    </source>
</evidence>
<dbReference type="GO" id="GO:0043190">
    <property type="term" value="C:ATP-binding cassette (ABC) transporter complex"/>
    <property type="evidence" value="ECO:0007669"/>
    <property type="project" value="InterPro"/>
</dbReference>
<feature type="signal peptide" evidence="3">
    <location>
        <begin position="1"/>
        <end position="22"/>
    </location>
</feature>
<keyword evidence="5" id="KW-1185">Reference proteome</keyword>
<dbReference type="GO" id="GO:0055085">
    <property type="term" value="P:transmembrane transport"/>
    <property type="evidence" value="ECO:0007669"/>
    <property type="project" value="InterPro"/>
</dbReference>
<protein>
    <submittedName>
        <fullName evidence="4">Phosphate/phosphite/phosphonate ABC transporter substrate-binding protein</fullName>
    </submittedName>
</protein>
<dbReference type="SUPFAM" id="SSF53850">
    <property type="entry name" value="Periplasmic binding protein-like II"/>
    <property type="match status" value="1"/>
</dbReference>